<dbReference type="Gene3D" id="3.40.50.970">
    <property type="match status" value="1"/>
</dbReference>
<proteinExistence type="inferred from homology"/>
<keyword evidence="3 4" id="KW-0786">Thiamine pyrophosphate</keyword>
<dbReference type="Proteomes" id="UP001597380">
    <property type="component" value="Unassembled WGS sequence"/>
</dbReference>
<gene>
    <name evidence="6" type="ORF">ACFSJ3_00210</name>
</gene>
<sequence>MTEVGYKNATRTPQVRFVENESLAIPMFSVLGQEGEVDDSADLSAVDPEQALNIYKAMCFTRVLDERMVAAQRQGRISFYLTSTGEEAASVASAAALADTDMIMAQYREQGALAYRGFSAEQFMNQLFSNELDLGKGRQMPVHYGSHKLNYMTVSSPLATQIPQAVGYAYGQKQAGEGAITLCYFGEGAASEGDFHAALNFAAVLDAPVIFFCRNNGYAISTPAEEQYAGDGIAARGIGYGLKTIRVDGNDALAVYLATKEARDICLSINKPVLIEAMSYRLGAHSTSDDPSGYRSKDEEQKWRQFDPIERLRHWLFAQKLSGQALWDEVQDKALDESLRAEVLAAMKAAEQVPKPRLRELVTDVYDTPTLELQRQQEALEQHLAQYPEHYPKTAGRV</sequence>
<name>A0ABW4XJD9_9GAMM</name>
<evidence type="ECO:0000256" key="4">
    <source>
        <dbReference type="RuleBase" id="RU365014"/>
    </source>
</evidence>
<keyword evidence="7" id="KW-1185">Reference proteome</keyword>
<dbReference type="RefSeq" id="WP_345337776.1">
    <property type="nucleotide sequence ID" value="NZ_BAABLI010000003.1"/>
</dbReference>
<dbReference type="CDD" id="cd02000">
    <property type="entry name" value="TPP_E1_PDC_ADC_BCADC"/>
    <property type="match status" value="1"/>
</dbReference>
<evidence type="ECO:0000256" key="2">
    <source>
        <dbReference type="ARBA" id="ARBA00023002"/>
    </source>
</evidence>
<evidence type="ECO:0000259" key="5">
    <source>
        <dbReference type="Pfam" id="PF00676"/>
    </source>
</evidence>
<comment type="caution">
    <text evidence="6">The sequence shown here is derived from an EMBL/GenBank/DDBJ whole genome shotgun (WGS) entry which is preliminary data.</text>
</comment>
<keyword evidence="2 4" id="KW-0560">Oxidoreductase</keyword>
<comment type="catalytic activity">
    <reaction evidence="4">
        <text>N(6)-[(R)-lipoyl]-L-lysyl-[protein] + 3-methyl-2-oxobutanoate + H(+) = N(6)-[(R)-S(8)-2-methylpropanoyldihydrolipoyl]-L-lysyl-[protein] + CO2</text>
        <dbReference type="Rhea" id="RHEA:13457"/>
        <dbReference type="Rhea" id="RHEA-COMP:10474"/>
        <dbReference type="Rhea" id="RHEA-COMP:10497"/>
        <dbReference type="ChEBI" id="CHEBI:11851"/>
        <dbReference type="ChEBI" id="CHEBI:15378"/>
        <dbReference type="ChEBI" id="CHEBI:16526"/>
        <dbReference type="ChEBI" id="CHEBI:83099"/>
        <dbReference type="ChEBI" id="CHEBI:83142"/>
        <dbReference type="EC" id="1.2.4.4"/>
    </reaction>
</comment>
<reference evidence="7" key="1">
    <citation type="journal article" date="2019" name="Int. J. Syst. Evol. Microbiol.">
        <title>The Global Catalogue of Microorganisms (GCM) 10K type strain sequencing project: providing services to taxonomists for standard genome sequencing and annotation.</title>
        <authorList>
            <consortium name="The Broad Institute Genomics Platform"/>
            <consortium name="The Broad Institute Genome Sequencing Center for Infectious Disease"/>
            <person name="Wu L."/>
            <person name="Ma J."/>
        </authorList>
    </citation>
    <scope>NUCLEOTIDE SEQUENCE [LARGE SCALE GENOMIC DNA]</scope>
    <source>
        <strain evidence="7">CGMCC 1.10992</strain>
    </source>
</reference>
<protein>
    <recommendedName>
        <fullName evidence="4">2-oxoisovalerate dehydrogenase subunit alpha</fullName>
        <ecNumber evidence="4">1.2.4.4</ecNumber>
    </recommendedName>
    <alternativeName>
        <fullName evidence="4">Branched-chain alpha-keto acid dehydrogenase E1 component alpha chain</fullName>
    </alternativeName>
</protein>
<evidence type="ECO:0000313" key="7">
    <source>
        <dbReference type="Proteomes" id="UP001597380"/>
    </source>
</evidence>
<dbReference type="PANTHER" id="PTHR43380:SF1">
    <property type="entry name" value="2-OXOISOVALERATE DEHYDROGENASE SUBUNIT ALPHA, MITOCHONDRIAL"/>
    <property type="match status" value="1"/>
</dbReference>
<dbReference type="InterPro" id="IPR050771">
    <property type="entry name" value="Alpha-ketoacid_DH_E1_comp"/>
</dbReference>
<comment type="similarity">
    <text evidence="4">Belongs to the BCKDHA family.</text>
</comment>
<comment type="cofactor">
    <cofactor evidence="1 4">
        <name>thiamine diphosphate</name>
        <dbReference type="ChEBI" id="CHEBI:58937"/>
    </cofactor>
</comment>
<comment type="function">
    <text evidence="4">The branched-chain alpha-keto dehydrogenase complex catalyzes the overall conversion of alpha-keto acids to acyl-CoA and CO(2). It contains multiple copies of three enzymatic components: branched-chain alpha-keto acid decarboxylase (E1), lipoamide acyltransferase (E2) and lipoamide dehydrogenase (E3).</text>
</comment>
<evidence type="ECO:0000256" key="3">
    <source>
        <dbReference type="ARBA" id="ARBA00023052"/>
    </source>
</evidence>
<evidence type="ECO:0000313" key="6">
    <source>
        <dbReference type="EMBL" id="MFD2094393.1"/>
    </source>
</evidence>
<dbReference type="EC" id="1.2.4.4" evidence="4"/>
<evidence type="ECO:0000256" key="1">
    <source>
        <dbReference type="ARBA" id="ARBA00001964"/>
    </source>
</evidence>
<feature type="domain" description="Dehydrogenase E1 component" evidence="5">
    <location>
        <begin position="55"/>
        <end position="357"/>
    </location>
</feature>
<accession>A0ABW4XJD9</accession>
<dbReference type="EMBL" id="JBHUHT010000003">
    <property type="protein sequence ID" value="MFD2094393.1"/>
    <property type="molecule type" value="Genomic_DNA"/>
</dbReference>
<dbReference type="PANTHER" id="PTHR43380">
    <property type="entry name" value="2-OXOISOVALERATE DEHYDROGENASE SUBUNIT ALPHA, MITOCHONDRIAL"/>
    <property type="match status" value="1"/>
</dbReference>
<dbReference type="Pfam" id="PF00676">
    <property type="entry name" value="E1_dh"/>
    <property type="match status" value="1"/>
</dbReference>
<dbReference type="InterPro" id="IPR001017">
    <property type="entry name" value="DH_E1"/>
</dbReference>
<organism evidence="6 7">
    <name type="scientific">Corallincola platygyrae</name>
    <dbReference type="NCBI Taxonomy" id="1193278"/>
    <lineage>
        <taxon>Bacteria</taxon>
        <taxon>Pseudomonadati</taxon>
        <taxon>Pseudomonadota</taxon>
        <taxon>Gammaproteobacteria</taxon>
        <taxon>Alteromonadales</taxon>
        <taxon>Psychromonadaceae</taxon>
        <taxon>Corallincola</taxon>
    </lineage>
</organism>
<dbReference type="SUPFAM" id="SSF52518">
    <property type="entry name" value="Thiamin diphosphate-binding fold (THDP-binding)"/>
    <property type="match status" value="1"/>
</dbReference>
<dbReference type="InterPro" id="IPR029061">
    <property type="entry name" value="THDP-binding"/>
</dbReference>